<evidence type="ECO:0000256" key="3">
    <source>
        <dbReference type="ARBA" id="ARBA00022692"/>
    </source>
</evidence>
<dbReference type="EMBL" id="WBVT01000043">
    <property type="protein sequence ID" value="KAB7789576.1"/>
    <property type="molecule type" value="Genomic_DNA"/>
</dbReference>
<dbReference type="PANTHER" id="PTHR30213:SF1">
    <property type="entry name" value="INNER MEMBRANE PROTEIN YHJD"/>
    <property type="match status" value="1"/>
</dbReference>
<feature type="transmembrane region" description="Helical" evidence="7">
    <location>
        <begin position="80"/>
        <end position="102"/>
    </location>
</feature>
<protein>
    <submittedName>
        <fullName evidence="8">Ribonuclease BN-like family protein</fullName>
    </submittedName>
</protein>
<organism evidence="8 9">
    <name type="scientific">Bifidobacterium leontopitheci</name>
    <dbReference type="NCBI Taxonomy" id="2650774"/>
    <lineage>
        <taxon>Bacteria</taxon>
        <taxon>Bacillati</taxon>
        <taxon>Actinomycetota</taxon>
        <taxon>Actinomycetes</taxon>
        <taxon>Bifidobacteriales</taxon>
        <taxon>Bifidobacteriaceae</taxon>
        <taxon>Bifidobacterium</taxon>
    </lineage>
</organism>
<dbReference type="PIRSF" id="PIRSF035875">
    <property type="entry name" value="RNase_BN"/>
    <property type="match status" value="1"/>
</dbReference>
<dbReference type="Pfam" id="PF03631">
    <property type="entry name" value="Virul_fac_BrkB"/>
    <property type="match status" value="2"/>
</dbReference>
<evidence type="ECO:0000313" key="9">
    <source>
        <dbReference type="Proteomes" id="UP000441772"/>
    </source>
</evidence>
<comment type="subcellular location">
    <subcellularLocation>
        <location evidence="1">Cell membrane</location>
        <topology evidence="1">Multi-pass membrane protein</topology>
    </subcellularLocation>
</comment>
<keyword evidence="4 7" id="KW-1133">Transmembrane helix</keyword>
<feature type="transmembrane region" description="Helical" evidence="7">
    <location>
        <begin position="29"/>
        <end position="52"/>
    </location>
</feature>
<gene>
    <name evidence="8" type="ORF">F7D09_1925</name>
</gene>
<evidence type="ECO:0000256" key="7">
    <source>
        <dbReference type="SAM" id="Phobius"/>
    </source>
</evidence>
<dbReference type="InterPro" id="IPR017039">
    <property type="entry name" value="Virul_fac_BrkB"/>
</dbReference>
<name>A0A6I1GIX0_9BIFI</name>
<dbReference type="PANTHER" id="PTHR30213">
    <property type="entry name" value="INNER MEMBRANE PROTEIN YHJD"/>
    <property type="match status" value="1"/>
</dbReference>
<evidence type="ECO:0000256" key="2">
    <source>
        <dbReference type="ARBA" id="ARBA00022475"/>
    </source>
</evidence>
<dbReference type="Proteomes" id="UP000441772">
    <property type="component" value="Unassembled WGS sequence"/>
</dbReference>
<evidence type="ECO:0000256" key="6">
    <source>
        <dbReference type="SAM" id="MobiDB-lite"/>
    </source>
</evidence>
<sequence>MAAIWRRSLPGRILDRYTTHRGPLLANGLAYGLLFAFFGGVWIAVSVFGLVFTGNADLRRLLADALRSVVPGVDSLLTDAALSSMSITFTWTGLATLLLLWWTVTGWMNSLRNAVTAMFDEPEPGVRETGVREAGSRETDDRDTDVRETGVREADGRVRSDGRGRFRPDRRRGSVSGHGRGRPDSSTTPGSALGGLKPAARRRTSRPPAPPAIVTSRLADTLAAAAVAVLFILSTVAGTISSGIARALLHLLGIPDDSLPGALVLELTGFASGLLLNFGLFLLLLRVVAHVNAGRFMLVGSGLGALALAVMQLLGARLLRGASRNPLLAPFAGVIGVLIWFNLVAQIIMLVAAFIAECRASRKPGRRSVPGAVRQPDRRAAA</sequence>
<feature type="transmembrane region" description="Helical" evidence="7">
    <location>
        <begin position="269"/>
        <end position="289"/>
    </location>
</feature>
<feature type="transmembrane region" description="Helical" evidence="7">
    <location>
        <begin position="327"/>
        <end position="356"/>
    </location>
</feature>
<feature type="region of interest" description="Disordered" evidence="6">
    <location>
        <begin position="122"/>
        <end position="212"/>
    </location>
</feature>
<evidence type="ECO:0000313" key="8">
    <source>
        <dbReference type="EMBL" id="KAB7789576.1"/>
    </source>
</evidence>
<keyword evidence="9" id="KW-1185">Reference proteome</keyword>
<evidence type="ECO:0000256" key="5">
    <source>
        <dbReference type="ARBA" id="ARBA00023136"/>
    </source>
</evidence>
<accession>A0A6I1GIX0</accession>
<feature type="transmembrane region" description="Helical" evidence="7">
    <location>
        <begin position="296"/>
        <end position="315"/>
    </location>
</feature>
<feature type="transmembrane region" description="Helical" evidence="7">
    <location>
        <begin position="222"/>
        <end position="249"/>
    </location>
</feature>
<dbReference type="GO" id="GO:0005886">
    <property type="term" value="C:plasma membrane"/>
    <property type="evidence" value="ECO:0007669"/>
    <property type="project" value="UniProtKB-SubCell"/>
</dbReference>
<evidence type="ECO:0000256" key="4">
    <source>
        <dbReference type="ARBA" id="ARBA00022989"/>
    </source>
</evidence>
<feature type="compositionally biased region" description="Basic and acidic residues" evidence="6">
    <location>
        <begin position="124"/>
        <end position="167"/>
    </location>
</feature>
<reference evidence="8 9" key="1">
    <citation type="submission" date="2019-09" db="EMBL/GenBank/DDBJ databases">
        <title>Characterization of the phylogenetic diversity of two novel species belonging to the genus Bifidobacterium: Bifidobacterium cebidarum sp. nov. and Bifidobacterium leontopitheci sp. nov.</title>
        <authorList>
            <person name="Lugli G.A."/>
            <person name="Duranti S."/>
            <person name="Milani C."/>
            <person name="Turroni F."/>
            <person name="Ventura M."/>
        </authorList>
    </citation>
    <scope>NUCLEOTIDE SEQUENCE [LARGE SCALE GENOMIC DNA]</scope>
    <source>
        <strain evidence="8 9">LMG 31471</strain>
    </source>
</reference>
<dbReference type="AlphaFoldDB" id="A0A6I1GIX0"/>
<comment type="caution">
    <text evidence="8">The sequence shown here is derived from an EMBL/GenBank/DDBJ whole genome shotgun (WGS) entry which is preliminary data.</text>
</comment>
<evidence type="ECO:0000256" key="1">
    <source>
        <dbReference type="ARBA" id="ARBA00004651"/>
    </source>
</evidence>
<proteinExistence type="predicted"/>
<keyword evidence="2" id="KW-1003">Cell membrane</keyword>
<keyword evidence="3 7" id="KW-0812">Transmembrane</keyword>
<keyword evidence="5 7" id="KW-0472">Membrane</keyword>